<protein>
    <submittedName>
        <fullName evidence="6">Peptidoglycan DD-metalloendopeptidase family protein</fullName>
    </submittedName>
</protein>
<comment type="caution">
    <text evidence="6">The sequence shown here is derived from an EMBL/GenBank/DDBJ whole genome shotgun (WGS) entry which is preliminary data.</text>
</comment>
<gene>
    <name evidence="6" type="ORF">H8689_00990</name>
</gene>
<evidence type="ECO:0000259" key="4">
    <source>
        <dbReference type="Pfam" id="PF01551"/>
    </source>
</evidence>
<name>A0A926F0N1_9FIRM</name>
<accession>A0A926F0N1</accession>
<dbReference type="PANTHER" id="PTHR21666">
    <property type="entry name" value="PEPTIDASE-RELATED"/>
    <property type="match status" value="1"/>
</dbReference>
<dbReference type="Gene3D" id="2.70.70.10">
    <property type="entry name" value="Glucose Permease (Domain IIA)"/>
    <property type="match status" value="1"/>
</dbReference>
<sequence>MQKKRKIIFLIVALILSLSIVQASADKIENLKNQQNNIKEQIKDTKDQIKNIQNQANDVSKQIIDLDKKMNNASIELDKVESELSALGKNIEKSKIELEKAEKRLKERKETFNSRLRVMYMNGNVGYLELLLTSTDIKDFLSRKEVVQSIAEHDKELIKYMKEQRDIINEKKVQLEAQRASVEAAKTKLESRRRELDTATRQKQNLMSRLQSDIKSYEKEYDKLNSLAKSIESKIIGLQRNPNPYSGGKMSWPVPGYSRISSYFGYRIHPIFNTKKLHTGIDIPAPTGTPISAASEGVVIYTGWLGGYGNTVMVDHGGGIVTLYAHNSSVTVSNGQTVQRGQTVARAGSTGNSTGPHCHFEVRRNGGYVDPLPWVKGN</sequence>
<dbReference type="InterPro" id="IPR057309">
    <property type="entry name" value="PcsB_CC"/>
</dbReference>
<keyword evidence="7" id="KW-1185">Reference proteome</keyword>
<proteinExistence type="predicted"/>
<feature type="signal peptide" evidence="3">
    <location>
        <begin position="1"/>
        <end position="25"/>
    </location>
</feature>
<reference evidence="6 7" key="1">
    <citation type="submission" date="2020-08" db="EMBL/GenBank/DDBJ databases">
        <title>Genome public.</title>
        <authorList>
            <person name="Liu C."/>
            <person name="Sun Q."/>
        </authorList>
    </citation>
    <scope>NUCLEOTIDE SEQUENCE [LARGE SCALE GENOMIC DNA]</scope>
    <source>
        <strain evidence="6 7">NSJ-26</strain>
    </source>
</reference>
<dbReference type="RefSeq" id="WP_249322539.1">
    <property type="nucleotide sequence ID" value="NZ_JACRTK010000001.1"/>
</dbReference>
<dbReference type="Pfam" id="PF24568">
    <property type="entry name" value="CC_PcsB"/>
    <property type="match status" value="1"/>
</dbReference>
<organism evidence="6 7">
    <name type="scientific">Wansuia hejianensis</name>
    <dbReference type="NCBI Taxonomy" id="2763667"/>
    <lineage>
        <taxon>Bacteria</taxon>
        <taxon>Bacillati</taxon>
        <taxon>Bacillota</taxon>
        <taxon>Clostridia</taxon>
        <taxon>Lachnospirales</taxon>
        <taxon>Lachnospiraceae</taxon>
        <taxon>Wansuia</taxon>
    </lineage>
</organism>
<evidence type="ECO:0000313" key="6">
    <source>
        <dbReference type="EMBL" id="MBC8589720.1"/>
    </source>
</evidence>
<dbReference type="InterPro" id="IPR050570">
    <property type="entry name" value="Cell_wall_metabolism_enzyme"/>
</dbReference>
<evidence type="ECO:0000259" key="5">
    <source>
        <dbReference type="Pfam" id="PF24568"/>
    </source>
</evidence>
<dbReference type="AlphaFoldDB" id="A0A926F0N1"/>
<feature type="domain" description="M23ase beta-sheet core" evidence="4">
    <location>
        <begin position="277"/>
        <end position="371"/>
    </location>
</feature>
<dbReference type="EMBL" id="JACRTK010000001">
    <property type="protein sequence ID" value="MBC8589720.1"/>
    <property type="molecule type" value="Genomic_DNA"/>
</dbReference>
<feature type="coiled-coil region" evidence="2">
    <location>
        <begin position="21"/>
        <end position="115"/>
    </location>
</feature>
<dbReference type="SUPFAM" id="SSF57997">
    <property type="entry name" value="Tropomyosin"/>
    <property type="match status" value="1"/>
</dbReference>
<dbReference type="CDD" id="cd12797">
    <property type="entry name" value="M23_peptidase"/>
    <property type="match status" value="1"/>
</dbReference>
<evidence type="ECO:0000256" key="1">
    <source>
        <dbReference type="ARBA" id="ARBA00022729"/>
    </source>
</evidence>
<dbReference type="FunFam" id="2.70.70.10:FF:000006">
    <property type="entry name" value="M23 family peptidase"/>
    <property type="match status" value="1"/>
</dbReference>
<dbReference type="Proteomes" id="UP000601522">
    <property type="component" value="Unassembled WGS sequence"/>
</dbReference>
<evidence type="ECO:0000256" key="2">
    <source>
        <dbReference type="SAM" id="Coils"/>
    </source>
</evidence>
<keyword evidence="2" id="KW-0175">Coiled coil</keyword>
<feature type="chain" id="PRO_5037886100" evidence="3">
    <location>
        <begin position="26"/>
        <end position="378"/>
    </location>
</feature>
<keyword evidence="1 3" id="KW-0732">Signal</keyword>
<dbReference type="SUPFAM" id="SSF51261">
    <property type="entry name" value="Duplicated hybrid motif"/>
    <property type="match status" value="1"/>
</dbReference>
<evidence type="ECO:0000256" key="3">
    <source>
        <dbReference type="SAM" id="SignalP"/>
    </source>
</evidence>
<feature type="coiled-coil region" evidence="2">
    <location>
        <begin position="158"/>
        <end position="241"/>
    </location>
</feature>
<dbReference type="InterPro" id="IPR016047">
    <property type="entry name" value="M23ase_b-sheet_dom"/>
</dbReference>
<dbReference type="Gene3D" id="6.10.250.3150">
    <property type="match status" value="1"/>
</dbReference>
<evidence type="ECO:0000313" key="7">
    <source>
        <dbReference type="Proteomes" id="UP000601522"/>
    </source>
</evidence>
<feature type="domain" description="Peptidoglycan hydrolase PcsB coiled-coil" evidence="5">
    <location>
        <begin position="99"/>
        <end position="171"/>
    </location>
</feature>
<dbReference type="InterPro" id="IPR011055">
    <property type="entry name" value="Dup_hybrid_motif"/>
</dbReference>
<dbReference type="Pfam" id="PF01551">
    <property type="entry name" value="Peptidase_M23"/>
    <property type="match status" value="1"/>
</dbReference>
<dbReference type="GO" id="GO:0004222">
    <property type="term" value="F:metalloendopeptidase activity"/>
    <property type="evidence" value="ECO:0007669"/>
    <property type="project" value="TreeGrafter"/>
</dbReference>
<dbReference type="PANTHER" id="PTHR21666:SF289">
    <property type="entry name" value="L-ALA--D-GLU ENDOPEPTIDASE"/>
    <property type="match status" value="1"/>
</dbReference>